<dbReference type="PANTHER" id="PTHR11647:SF1">
    <property type="entry name" value="COLLAPSIN RESPONSE MEDIATOR PROTEIN"/>
    <property type="match status" value="1"/>
</dbReference>
<dbReference type="SUPFAM" id="SSF51556">
    <property type="entry name" value="Metallo-dependent hydrolases"/>
    <property type="match status" value="1"/>
</dbReference>
<dbReference type="InterPro" id="IPR032466">
    <property type="entry name" value="Metal_Hydrolase"/>
</dbReference>
<feature type="domain" description="Amidohydrolase 3" evidence="3">
    <location>
        <begin position="44"/>
        <end position="237"/>
    </location>
</feature>
<dbReference type="Pfam" id="PF01979">
    <property type="entry name" value="Amidohydro_1"/>
    <property type="match status" value="1"/>
</dbReference>
<evidence type="ECO:0000313" key="5">
    <source>
        <dbReference type="Proteomes" id="UP000177610"/>
    </source>
</evidence>
<dbReference type="InterPro" id="IPR006680">
    <property type="entry name" value="Amidohydro-rel"/>
</dbReference>
<dbReference type="PANTHER" id="PTHR11647">
    <property type="entry name" value="HYDRANTOINASE/DIHYDROPYRIMIDINASE FAMILY MEMBER"/>
    <property type="match status" value="1"/>
</dbReference>
<comment type="caution">
    <text evidence="4">The sequence shown here is derived from an EMBL/GenBank/DDBJ whole genome shotgun (WGS) entry which is preliminary data.</text>
</comment>
<evidence type="ECO:0000259" key="2">
    <source>
        <dbReference type="Pfam" id="PF01979"/>
    </source>
</evidence>
<dbReference type="GO" id="GO:0005829">
    <property type="term" value="C:cytosol"/>
    <property type="evidence" value="ECO:0007669"/>
    <property type="project" value="TreeGrafter"/>
</dbReference>
<dbReference type="Gene3D" id="2.30.40.10">
    <property type="entry name" value="Urease, subunit C, domain 1"/>
    <property type="match status" value="1"/>
</dbReference>
<gene>
    <name evidence="4" type="ORF">A2717_01130</name>
</gene>
<dbReference type="EMBL" id="MFEH01000001">
    <property type="protein sequence ID" value="OGE74138.1"/>
    <property type="molecule type" value="Genomic_DNA"/>
</dbReference>
<comment type="cofactor">
    <cofactor evidence="1">
        <name>Zn(2+)</name>
        <dbReference type="ChEBI" id="CHEBI:29105"/>
    </cofactor>
</comment>
<dbReference type="STRING" id="1817821.A2717_01130"/>
<evidence type="ECO:0000313" key="4">
    <source>
        <dbReference type="EMBL" id="OGE74138.1"/>
    </source>
</evidence>
<dbReference type="InterPro" id="IPR013108">
    <property type="entry name" value="Amidohydro_3"/>
</dbReference>
<reference evidence="4 5" key="1">
    <citation type="journal article" date="2016" name="Nat. Commun.">
        <title>Thousands of microbial genomes shed light on interconnected biogeochemical processes in an aquifer system.</title>
        <authorList>
            <person name="Anantharaman K."/>
            <person name="Brown C.T."/>
            <person name="Hug L.A."/>
            <person name="Sharon I."/>
            <person name="Castelle C.J."/>
            <person name="Probst A.J."/>
            <person name="Thomas B.C."/>
            <person name="Singh A."/>
            <person name="Wilkins M.J."/>
            <person name="Karaoz U."/>
            <person name="Brodie E.L."/>
            <person name="Williams K.H."/>
            <person name="Hubbard S.S."/>
            <person name="Banfield J.F."/>
        </authorList>
    </citation>
    <scope>NUCLEOTIDE SEQUENCE [LARGE SCALE GENOMIC DNA]</scope>
</reference>
<dbReference type="GO" id="GO:0016811">
    <property type="term" value="F:hydrolase activity, acting on carbon-nitrogen (but not peptide) bonds, in linear amides"/>
    <property type="evidence" value="ECO:0007669"/>
    <property type="project" value="InterPro"/>
</dbReference>
<accession>A0A1F5N989</accession>
<feature type="domain" description="Amidohydrolase-related" evidence="2">
    <location>
        <begin position="391"/>
        <end position="501"/>
    </location>
</feature>
<dbReference type="Gene3D" id="3.20.20.140">
    <property type="entry name" value="Metal-dependent hydrolases"/>
    <property type="match status" value="1"/>
</dbReference>
<dbReference type="InterPro" id="IPR011059">
    <property type="entry name" value="Metal-dep_hydrolase_composite"/>
</dbReference>
<dbReference type="InterPro" id="IPR023100">
    <property type="entry name" value="D-aminoacylase_insert_dom_sf"/>
</dbReference>
<dbReference type="SUPFAM" id="SSF51338">
    <property type="entry name" value="Composite domain of metallo-dependent hydrolases"/>
    <property type="match status" value="1"/>
</dbReference>
<dbReference type="Pfam" id="PF07969">
    <property type="entry name" value="Amidohydro_3"/>
    <property type="match status" value="1"/>
</dbReference>
<dbReference type="InterPro" id="IPR050378">
    <property type="entry name" value="Metallo-dep_Hydrolases_sf"/>
</dbReference>
<protein>
    <recommendedName>
        <fullName evidence="6">Amidohydrolase 3 domain-containing protein</fullName>
    </recommendedName>
</protein>
<dbReference type="Proteomes" id="UP000177610">
    <property type="component" value="Unassembled WGS sequence"/>
</dbReference>
<sequence length="518" mass="57233">MLDILIKNGTVIDGMGKPANKADIAIQDGKITAIESVIKAKSLQTIDASDRIVSPGFIDIQNHSDSYWTILDQPSQFSLLSQGITTIVMGNCGASLAPLLSKESIKSIQKWHNLSGVNVDWMTMAEFLQYLGNVPHGVNVGTLVGHSTIRRGILGDSTRPVSDDEIKIMKNILTNALDQGAFGMSMGLVYAHEVNSSEQELRTLATVLNPKQKYLSVHLRSEDSHILESLDEVIDLALIASVPIKISHLKVRGKKNWPLFERLMTKLEIAYHQGINISFDVYPYDTSWSVLYTYLPKWTYEGGRDQILKMIGDPVTRRKIWDYLKAQEYDFDKVIVSEASSAPNFVGKSLKQIGDNQSVSAEEATLNVLLAGGAQVMVFDHNLSNEHVELLCASPLSMIATDGAGHSTEHPHLIHPRCFGTMPRFLRMIRENKLLKWEQAIMKITSEPAKLLGLPNLGQLAKDKLADVVIFDPKTITDKADYKNASLVSVGIDGVIVNGKLSYTNQEVVGLNGMVIKR</sequence>
<dbReference type="AlphaFoldDB" id="A0A1F5N989"/>
<organism evidence="4 5">
    <name type="scientific">Candidatus Doudnabacteria bacterium RIFCSPHIGHO2_01_FULL_41_86</name>
    <dbReference type="NCBI Taxonomy" id="1817821"/>
    <lineage>
        <taxon>Bacteria</taxon>
        <taxon>Candidatus Doudnaibacteriota</taxon>
    </lineage>
</organism>
<evidence type="ECO:0008006" key="6">
    <source>
        <dbReference type="Google" id="ProtNLM"/>
    </source>
</evidence>
<evidence type="ECO:0000259" key="3">
    <source>
        <dbReference type="Pfam" id="PF07969"/>
    </source>
</evidence>
<proteinExistence type="predicted"/>
<name>A0A1F5N989_9BACT</name>
<dbReference type="Gene3D" id="3.30.1490.130">
    <property type="entry name" value="D-aminoacylase. Domain 3"/>
    <property type="match status" value="1"/>
</dbReference>
<evidence type="ECO:0000256" key="1">
    <source>
        <dbReference type="ARBA" id="ARBA00001947"/>
    </source>
</evidence>
<dbReference type="GO" id="GO:0016812">
    <property type="term" value="F:hydrolase activity, acting on carbon-nitrogen (but not peptide) bonds, in cyclic amides"/>
    <property type="evidence" value="ECO:0007669"/>
    <property type="project" value="TreeGrafter"/>
</dbReference>